<feature type="transmembrane region" description="Helical" evidence="8">
    <location>
        <begin position="117"/>
        <end position="140"/>
    </location>
</feature>
<evidence type="ECO:0000256" key="7">
    <source>
        <dbReference type="RuleBase" id="RU003346"/>
    </source>
</evidence>
<feature type="transmembrane region" description="Helical" evidence="8">
    <location>
        <begin position="212"/>
        <end position="230"/>
    </location>
</feature>
<sequence length="519" mass="55634">MASESSTISRRRGFLPRLRRRNLDGYEMVIAASEKPTPDETQSANRNVLIVALFAALGGMLYGYDTGIISGALPKMSAQWGIGHAQQEIVTAAILAGAVVGALVGGSLSKALGRRKVILIIACVFAVGVVACSLAVNAWMMVVCRLFLGLAVGGCSQIVPTYIAELAPPHRRGAMVTFFNLAIGVGIFLANLVSLLAASGGADGTFEASGDWRWMIGIAVVPALVLAAAMQRLPETPRWLIDNGTVGKARVVLRWMRPNRSAAVDETLKIWAISQQEHKESRGGWANLTQRWARPALVAGLGIAAFTQLSGLEMMIYYSHTILGTAAGFGTSMVVWSGLGIAAVYLIFTAVGERLVDVVGRRRLMLMLIPGATIFLFGFGLLFVLTDHPNRYLTLALMLAYMACNAAGLQAVGWLLGSELYPLSIRDRATSLHAVALWGSNLVLTLTALTTIDSLGLGPAFVMYAMFNLLSFVFVYFLVPETKGHSLEDIEQSLREGTFLPLRGNIGSRVEVSSTARSV</sequence>
<keyword evidence="3 7" id="KW-0813">Transport</keyword>
<evidence type="ECO:0000256" key="5">
    <source>
        <dbReference type="ARBA" id="ARBA00022989"/>
    </source>
</evidence>
<feature type="transmembrane region" description="Helical" evidence="8">
    <location>
        <begin position="146"/>
        <end position="164"/>
    </location>
</feature>
<dbReference type="InterPro" id="IPR005828">
    <property type="entry name" value="MFS_sugar_transport-like"/>
</dbReference>
<dbReference type="PROSITE" id="PS00217">
    <property type="entry name" value="SUGAR_TRANSPORT_2"/>
    <property type="match status" value="1"/>
</dbReference>
<dbReference type="PROSITE" id="PS50850">
    <property type="entry name" value="MFS"/>
    <property type="match status" value="1"/>
</dbReference>
<comment type="similarity">
    <text evidence="2 7">Belongs to the major facilitator superfamily. Sugar transporter (TC 2.A.1.1) family.</text>
</comment>
<dbReference type="Pfam" id="PF00083">
    <property type="entry name" value="Sugar_tr"/>
    <property type="match status" value="1"/>
</dbReference>
<feature type="transmembrane region" description="Helical" evidence="8">
    <location>
        <begin position="364"/>
        <end position="386"/>
    </location>
</feature>
<gene>
    <name evidence="10" type="ORF">KV110_22120</name>
</gene>
<feature type="transmembrane region" description="Helical" evidence="8">
    <location>
        <begin position="429"/>
        <end position="449"/>
    </location>
</feature>
<name>A0ABX8RFC2_NOCIO</name>
<evidence type="ECO:0000256" key="1">
    <source>
        <dbReference type="ARBA" id="ARBA00004141"/>
    </source>
</evidence>
<feature type="transmembrane region" description="Helical" evidence="8">
    <location>
        <begin position="296"/>
        <end position="318"/>
    </location>
</feature>
<dbReference type="InterPro" id="IPR003663">
    <property type="entry name" value="Sugar/inositol_transpt"/>
</dbReference>
<evidence type="ECO:0000256" key="4">
    <source>
        <dbReference type="ARBA" id="ARBA00022692"/>
    </source>
</evidence>
<keyword evidence="4 8" id="KW-0812">Transmembrane</keyword>
<accession>A0ABX8RFC2</accession>
<reference evidence="10 11" key="1">
    <citation type="submission" date="2021-07" db="EMBL/GenBank/DDBJ databases">
        <title>Whole Genome Sequence of Nocardia Iowensis.</title>
        <authorList>
            <person name="Lamm A."/>
            <person name="Collins-Fairclough A.M."/>
            <person name="Bunk B."/>
            <person name="Sproer C."/>
        </authorList>
    </citation>
    <scope>NUCLEOTIDE SEQUENCE [LARGE SCALE GENOMIC DNA]</scope>
    <source>
        <strain evidence="10 11">NRRL 5646</strain>
    </source>
</reference>
<dbReference type="InterPro" id="IPR050814">
    <property type="entry name" value="Myo-inositol_Transporter"/>
</dbReference>
<organism evidence="10 11">
    <name type="scientific">Nocardia iowensis</name>
    <dbReference type="NCBI Taxonomy" id="204891"/>
    <lineage>
        <taxon>Bacteria</taxon>
        <taxon>Bacillati</taxon>
        <taxon>Actinomycetota</taxon>
        <taxon>Actinomycetes</taxon>
        <taxon>Mycobacteriales</taxon>
        <taxon>Nocardiaceae</taxon>
        <taxon>Nocardia</taxon>
    </lineage>
</organism>
<feature type="transmembrane region" description="Helical" evidence="8">
    <location>
        <begin position="176"/>
        <end position="200"/>
    </location>
</feature>
<evidence type="ECO:0000313" key="10">
    <source>
        <dbReference type="EMBL" id="QXN88304.1"/>
    </source>
</evidence>
<feature type="transmembrane region" description="Helical" evidence="8">
    <location>
        <begin position="392"/>
        <end position="417"/>
    </location>
</feature>
<dbReference type="PANTHER" id="PTHR48020:SF12">
    <property type="entry name" value="PROTON MYO-INOSITOL COTRANSPORTER"/>
    <property type="match status" value="1"/>
</dbReference>
<evidence type="ECO:0000256" key="3">
    <source>
        <dbReference type="ARBA" id="ARBA00022448"/>
    </source>
</evidence>
<protein>
    <submittedName>
        <fullName evidence="10">Sugar porter family MFS transporter</fullName>
    </submittedName>
</protein>
<evidence type="ECO:0000313" key="11">
    <source>
        <dbReference type="Proteomes" id="UP000694257"/>
    </source>
</evidence>
<dbReference type="EMBL" id="CP078145">
    <property type="protein sequence ID" value="QXN88304.1"/>
    <property type="molecule type" value="Genomic_DNA"/>
</dbReference>
<comment type="subcellular location">
    <subcellularLocation>
        <location evidence="1">Membrane</location>
        <topology evidence="1">Multi-pass membrane protein</topology>
    </subcellularLocation>
</comment>
<keyword evidence="6 8" id="KW-0472">Membrane</keyword>
<dbReference type="Proteomes" id="UP000694257">
    <property type="component" value="Chromosome"/>
</dbReference>
<feature type="transmembrane region" description="Helical" evidence="8">
    <location>
        <begin position="48"/>
        <end position="69"/>
    </location>
</feature>
<feature type="transmembrane region" description="Helical" evidence="8">
    <location>
        <begin position="89"/>
        <end position="108"/>
    </location>
</feature>
<dbReference type="InterPro" id="IPR005829">
    <property type="entry name" value="Sugar_transporter_CS"/>
</dbReference>
<feature type="domain" description="Major facilitator superfamily (MFS) profile" evidence="9">
    <location>
        <begin position="51"/>
        <end position="483"/>
    </location>
</feature>
<proteinExistence type="inferred from homology"/>
<dbReference type="RefSeq" id="WP_218469187.1">
    <property type="nucleotide sequence ID" value="NZ_BAABJN010000008.1"/>
</dbReference>
<dbReference type="NCBIfam" id="TIGR00879">
    <property type="entry name" value="SP"/>
    <property type="match status" value="1"/>
</dbReference>
<evidence type="ECO:0000256" key="8">
    <source>
        <dbReference type="SAM" id="Phobius"/>
    </source>
</evidence>
<evidence type="ECO:0000256" key="2">
    <source>
        <dbReference type="ARBA" id="ARBA00010992"/>
    </source>
</evidence>
<keyword evidence="5 8" id="KW-1133">Transmembrane helix</keyword>
<dbReference type="InterPro" id="IPR020846">
    <property type="entry name" value="MFS_dom"/>
</dbReference>
<keyword evidence="11" id="KW-1185">Reference proteome</keyword>
<evidence type="ECO:0000259" key="9">
    <source>
        <dbReference type="PROSITE" id="PS50850"/>
    </source>
</evidence>
<feature type="transmembrane region" description="Helical" evidence="8">
    <location>
        <begin position="333"/>
        <end position="352"/>
    </location>
</feature>
<feature type="transmembrane region" description="Helical" evidence="8">
    <location>
        <begin position="461"/>
        <end position="479"/>
    </location>
</feature>
<evidence type="ECO:0000256" key="6">
    <source>
        <dbReference type="ARBA" id="ARBA00023136"/>
    </source>
</evidence>
<dbReference type="PANTHER" id="PTHR48020">
    <property type="entry name" value="PROTON MYO-INOSITOL COTRANSPORTER"/>
    <property type="match status" value="1"/>
</dbReference>